<dbReference type="AlphaFoldDB" id="A0AAW1P5I6"/>
<dbReference type="GO" id="GO:0008270">
    <property type="term" value="F:zinc ion binding"/>
    <property type="evidence" value="ECO:0007669"/>
    <property type="project" value="UniProtKB-KW"/>
</dbReference>
<dbReference type="CDD" id="cd16448">
    <property type="entry name" value="RING-H2"/>
    <property type="match status" value="1"/>
</dbReference>
<keyword evidence="1" id="KW-0862">Zinc</keyword>
<dbReference type="InterPro" id="IPR001841">
    <property type="entry name" value="Znf_RING"/>
</dbReference>
<keyword evidence="1" id="KW-0479">Metal-binding</keyword>
<dbReference type="InterPro" id="IPR013083">
    <property type="entry name" value="Znf_RING/FYVE/PHD"/>
</dbReference>
<sequence>MATQDSATKWATLAKKLVASKKLQKQNETAAEIVTFLRPRFEHFGFINLFGRGGDFGSKREEIVRSLVASGKVVVVARSARHGKDCVCVMTNKGGHDYCFKKDASLHLPLDVIGQRLRNFGEAPVCAICRESFDHSVIQYYGHCGHPYHLECLDGWQAHCWKTGAECVSCPVCRKKIADHTDGMEVMSRMKTVVQNDLII</sequence>
<organism evidence="3 4">
    <name type="scientific">[Myrmecia] bisecta</name>
    <dbReference type="NCBI Taxonomy" id="41462"/>
    <lineage>
        <taxon>Eukaryota</taxon>
        <taxon>Viridiplantae</taxon>
        <taxon>Chlorophyta</taxon>
        <taxon>core chlorophytes</taxon>
        <taxon>Trebouxiophyceae</taxon>
        <taxon>Trebouxiales</taxon>
        <taxon>Trebouxiaceae</taxon>
        <taxon>Myrmecia</taxon>
    </lineage>
</organism>
<comment type="caution">
    <text evidence="3">The sequence shown here is derived from an EMBL/GenBank/DDBJ whole genome shotgun (WGS) entry which is preliminary data.</text>
</comment>
<dbReference type="Proteomes" id="UP001489004">
    <property type="component" value="Unassembled WGS sequence"/>
</dbReference>
<dbReference type="PROSITE" id="PS50089">
    <property type="entry name" value="ZF_RING_2"/>
    <property type="match status" value="1"/>
</dbReference>
<proteinExistence type="predicted"/>
<accession>A0AAW1P5I6</accession>
<dbReference type="SUPFAM" id="SSF57850">
    <property type="entry name" value="RING/U-box"/>
    <property type="match status" value="1"/>
</dbReference>
<feature type="domain" description="RING-type" evidence="2">
    <location>
        <begin position="126"/>
        <end position="174"/>
    </location>
</feature>
<reference evidence="3 4" key="1">
    <citation type="journal article" date="2024" name="Nat. Commun.">
        <title>Phylogenomics reveals the evolutionary origins of lichenization in chlorophyte algae.</title>
        <authorList>
            <person name="Puginier C."/>
            <person name="Libourel C."/>
            <person name="Otte J."/>
            <person name="Skaloud P."/>
            <person name="Haon M."/>
            <person name="Grisel S."/>
            <person name="Petersen M."/>
            <person name="Berrin J.G."/>
            <person name="Delaux P.M."/>
            <person name="Dal Grande F."/>
            <person name="Keller J."/>
        </authorList>
    </citation>
    <scope>NUCLEOTIDE SEQUENCE [LARGE SCALE GENOMIC DNA]</scope>
    <source>
        <strain evidence="3 4">SAG 2043</strain>
    </source>
</reference>
<gene>
    <name evidence="3" type="ORF">WJX72_004412</name>
</gene>
<dbReference type="EMBL" id="JALJOR010000020">
    <property type="protein sequence ID" value="KAK9803607.1"/>
    <property type="molecule type" value="Genomic_DNA"/>
</dbReference>
<keyword evidence="4" id="KW-1185">Reference proteome</keyword>
<evidence type="ECO:0000256" key="1">
    <source>
        <dbReference type="PROSITE-ProRule" id="PRU00175"/>
    </source>
</evidence>
<name>A0AAW1P5I6_9CHLO</name>
<keyword evidence="1" id="KW-0863">Zinc-finger</keyword>
<evidence type="ECO:0000313" key="4">
    <source>
        <dbReference type="Proteomes" id="UP001489004"/>
    </source>
</evidence>
<dbReference type="Gene3D" id="3.30.40.10">
    <property type="entry name" value="Zinc/RING finger domain, C3HC4 (zinc finger)"/>
    <property type="match status" value="1"/>
</dbReference>
<evidence type="ECO:0000259" key="2">
    <source>
        <dbReference type="PROSITE" id="PS50089"/>
    </source>
</evidence>
<protein>
    <recommendedName>
        <fullName evidence="2">RING-type domain-containing protein</fullName>
    </recommendedName>
</protein>
<evidence type="ECO:0000313" key="3">
    <source>
        <dbReference type="EMBL" id="KAK9803607.1"/>
    </source>
</evidence>